<dbReference type="InterPro" id="IPR000160">
    <property type="entry name" value="GGDEF_dom"/>
</dbReference>
<dbReference type="InterPro" id="IPR001633">
    <property type="entry name" value="EAL_dom"/>
</dbReference>
<dbReference type="SUPFAM" id="SSF141868">
    <property type="entry name" value="EAL domain-like"/>
    <property type="match status" value="1"/>
</dbReference>
<dbReference type="GO" id="GO:0003824">
    <property type="term" value="F:catalytic activity"/>
    <property type="evidence" value="ECO:0007669"/>
    <property type="project" value="UniProtKB-ARBA"/>
</dbReference>
<dbReference type="SUPFAM" id="SSF55781">
    <property type="entry name" value="GAF domain-like"/>
    <property type="match status" value="2"/>
</dbReference>
<dbReference type="PANTHER" id="PTHR44757:SF2">
    <property type="entry name" value="BIOFILM ARCHITECTURE MAINTENANCE PROTEIN MBAA"/>
    <property type="match status" value="1"/>
</dbReference>
<dbReference type="Proteomes" id="UP000239917">
    <property type="component" value="Unassembled WGS sequence"/>
</dbReference>
<dbReference type="SUPFAM" id="SSF55073">
    <property type="entry name" value="Nucleotide cyclase"/>
    <property type="match status" value="1"/>
</dbReference>
<evidence type="ECO:0000256" key="1">
    <source>
        <dbReference type="ARBA" id="ARBA00001946"/>
    </source>
</evidence>
<dbReference type="AlphaFoldDB" id="A0A2S5Z7Y8"/>
<gene>
    <name evidence="4" type="ORF">KEHDKFFH_14100</name>
</gene>
<dbReference type="PROSITE" id="PS50883">
    <property type="entry name" value="EAL"/>
    <property type="match status" value="1"/>
</dbReference>
<feature type="domain" description="GGDEF" evidence="3">
    <location>
        <begin position="387"/>
        <end position="516"/>
    </location>
</feature>
<dbReference type="Pfam" id="PF00990">
    <property type="entry name" value="GGDEF"/>
    <property type="match status" value="1"/>
</dbReference>
<comment type="caution">
    <text evidence="4">The sequence shown here is derived from an EMBL/GenBank/DDBJ whole genome shotgun (WGS) entry which is preliminary data.</text>
</comment>
<dbReference type="SMART" id="SM00052">
    <property type="entry name" value="EAL"/>
    <property type="match status" value="1"/>
</dbReference>
<accession>A0A2S5Z7Y8</accession>
<dbReference type="Pfam" id="PF01590">
    <property type="entry name" value="GAF"/>
    <property type="match status" value="1"/>
</dbReference>
<dbReference type="InterPro" id="IPR029787">
    <property type="entry name" value="Nucleotide_cyclase"/>
</dbReference>
<dbReference type="EMBL" id="PSSX01000013">
    <property type="protein sequence ID" value="PPI83496.1"/>
    <property type="molecule type" value="Genomic_DNA"/>
</dbReference>
<name>A0A2S5Z7Y8_9GAMM</name>
<dbReference type="OrthoDB" id="6597954at2"/>
<evidence type="ECO:0000259" key="3">
    <source>
        <dbReference type="PROSITE" id="PS50887"/>
    </source>
</evidence>
<proteinExistence type="predicted"/>
<dbReference type="PANTHER" id="PTHR44757">
    <property type="entry name" value="DIGUANYLATE CYCLASE DGCP"/>
    <property type="match status" value="1"/>
</dbReference>
<dbReference type="InterPro" id="IPR003018">
    <property type="entry name" value="GAF"/>
</dbReference>
<dbReference type="RefSeq" id="WP_104322488.1">
    <property type="nucleotide sequence ID" value="NZ_PSSX01000013.1"/>
</dbReference>
<dbReference type="SMART" id="SM00065">
    <property type="entry name" value="GAF"/>
    <property type="match status" value="2"/>
</dbReference>
<dbReference type="Pfam" id="PF13185">
    <property type="entry name" value="GAF_2"/>
    <property type="match status" value="1"/>
</dbReference>
<evidence type="ECO:0000313" key="5">
    <source>
        <dbReference type="Proteomes" id="UP000239917"/>
    </source>
</evidence>
<dbReference type="FunFam" id="3.30.70.270:FF:000001">
    <property type="entry name" value="Diguanylate cyclase domain protein"/>
    <property type="match status" value="1"/>
</dbReference>
<dbReference type="CDD" id="cd01948">
    <property type="entry name" value="EAL"/>
    <property type="match status" value="1"/>
</dbReference>
<dbReference type="Pfam" id="PF00563">
    <property type="entry name" value="EAL"/>
    <property type="match status" value="1"/>
</dbReference>
<dbReference type="Gene3D" id="3.30.70.270">
    <property type="match status" value="1"/>
</dbReference>
<sequence>MSGSWLEKQRLKALRNLGILDTPPEERFEKLTKIARRFYNVEIAMFTLVDEHRQWFKSKQGLDVDETPRNMAFCDHTIQQDKILIVEDAQNDPRFHDNPLVTGAPYIRFYAGMPVREPSGFKIGTLCIIDPEPRAVAEFELDVLRTLASLVEDELENAYVRGEDHEYVKISELSRSIHRAQNIFLTHEDQGAAFELMLNDLLVLTSSQFGFIGEVLHHANGDPYLKVGAITNLAWNAETEALYQQVQRRGMTFENLDNLIGSSLLSGEIVVSNEFSADPRRGGLPDGHPTISSYIGVPIFSGDAHIGLVGLANRPTPYSDKIAHELEPLLQTVGQLIERKRLFQEKMEHARKLERAANYDALTGLPNRSRLTELFEQELLEADKRSGSVSVCFLDLDGFKDINDNHGHSVGDYALKTIADRLSNSIREHDIVSRLGGDEFVAILRDVDSHQVYERMLKAIREPIQFGQFRFELSGSMGVTVYPGDDADSDMLMRHADQAMYAAKESGKNQFQIFDLETHVTRKERVKILEQIPEALQKRQLELFLQPKINIEQQSILGFEALIRWNHPEEGLLTPIQFLPHLEYTEYAIAVGRFVLNEAVRFLRYWQDHGVSCSISVNLSPSHFLSDHFLGDLAGSIAGLDEAMRPRLILEILETTALDDARSVIRLLTECRALGVEVSMDDFGTGYSSLDYFRKLPADEIKIDRSFVTDMLQDPDDEMIVGAIIGLSKHFRRRVIAEGIENKATADKLLQLGCVIGQGYHFARPMPFSEAMAWAEDFNTRKSV</sequence>
<dbReference type="InterPro" id="IPR029016">
    <property type="entry name" value="GAF-like_dom_sf"/>
</dbReference>
<dbReference type="Gene3D" id="3.20.20.450">
    <property type="entry name" value="EAL domain"/>
    <property type="match status" value="1"/>
</dbReference>
<reference evidence="4 5" key="1">
    <citation type="submission" date="2018-01" db="EMBL/GenBank/DDBJ databases">
        <title>Complete genome sequences of the type strains of Marinobacter flavimaris and Marinobacter maroccanus.</title>
        <authorList>
            <person name="Palau M."/>
            <person name="Boujida N."/>
            <person name="Manresa A."/>
            <person name="Minana-Galbis D."/>
        </authorList>
    </citation>
    <scope>NUCLEOTIDE SEQUENCE [LARGE SCALE GENOMIC DNA]</scope>
    <source>
        <strain evidence="4 5">N4</strain>
    </source>
</reference>
<feature type="domain" description="EAL" evidence="2">
    <location>
        <begin position="525"/>
        <end position="779"/>
    </location>
</feature>
<dbReference type="InterPro" id="IPR052155">
    <property type="entry name" value="Biofilm_reg_signaling"/>
</dbReference>
<organism evidence="4 5">
    <name type="scientific">Marinobacter maroccanus</name>
    <dbReference type="NCBI Taxonomy" id="2055143"/>
    <lineage>
        <taxon>Bacteria</taxon>
        <taxon>Pseudomonadati</taxon>
        <taxon>Pseudomonadota</taxon>
        <taxon>Gammaproteobacteria</taxon>
        <taxon>Pseudomonadales</taxon>
        <taxon>Marinobacteraceae</taxon>
        <taxon>Marinobacter</taxon>
    </lineage>
</organism>
<evidence type="ECO:0008006" key="6">
    <source>
        <dbReference type="Google" id="ProtNLM"/>
    </source>
</evidence>
<dbReference type="InterPro" id="IPR035919">
    <property type="entry name" value="EAL_sf"/>
</dbReference>
<comment type="cofactor">
    <cofactor evidence="1">
        <name>Mg(2+)</name>
        <dbReference type="ChEBI" id="CHEBI:18420"/>
    </cofactor>
</comment>
<evidence type="ECO:0000259" key="2">
    <source>
        <dbReference type="PROSITE" id="PS50883"/>
    </source>
</evidence>
<dbReference type="SMART" id="SM00267">
    <property type="entry name" value="GGDEF"/>
    <property type="match status" value="1"/>
</dbReference>
<evidence type="ECO:0000313" key="4">
    <source>
        <dbReference type="EMBL" id="PPI83496.1"/>
    </source>
</evidence>
<dbReference type="CDD" id="cd01949">
    <property type="entry name" value="GGDEF"/>
    <property type="match status" value="1"/>
</dbReference>
<dbReference type="InterPro" id="IPR043128">
    <property type="entry name" value="Rev_trsase/Diguanyl_cyclase"/>
</dbReference>
<dbReference type="PROSITE" id="PS50887">
    <property type="entry name" value="GGDEF"/>
    <property type="match status" value="1"/>
</dbReference>
<dbReference type="NCBIfam" id="TIGR00254">
    <property type="entry name" value="GGDEF"/>
    <property type="match status" value="1"/>
</dbReference>
<protein>
    <recommendedName>
        <fullName evidence="6">Bifunctional diguanylate cyclase/phosphodiesterase</fullName>
    </recommendedName>
</protein>
<keyword evidence="5" id="KW-1185">Reference proteome</keyword>
<dbReference type="Gene3D" id="3.30.450.40">
    <property type="match status" value="2"/>
</dbReference>